<evidence type="ECO:0000313" key="1">
    <source>
        <dbReference type="EMBL" id="KRY03592.1"/>
    </source>
</evidence>
<name>A0A0V0YU25_TRIBR</name>
<keyword evidence="2" id="KW-1185">Reference proteome</keyword>
<comment type="caution">
    <text evidence="1">The sequence shown here is derived from an EMBL/GenBank/DDBJ whole genome shotgun (WGS) entry which is preliminary data.</text>
</comment>
<gene>
    <name evidence="1" type="ORF">T03_17506</name>
</gene>
<organism evidence="1 2">
    <name type="scientific">Trichinella britovi</name>
    <name type="common">Parasitic roundworm</name>
    <dbReference type="NCBI Taxonomy" id="45882"/>
    <lineage>
        <taxon>Eukaryota</taxon>
        <taxon>Metazoa</taxon>
        <taxon>Ecdysozoa</taxon>
        <taxon>Nematoda</taxon>
        <taxon>Enoplea</taxon>
        <taxon>Dorylaimia</taxon>
        <taxon>Trichinellida</taxon>
        <taxon>Trichinellidae</taxon>
        <taxon>Trichinella</taxon>
    </lineage>
</organism>
<dbReference type="AlphaFoldDB" id="A0A0V0YU25"/>
<evidence type="ECO:0000313" key="2">
    <source>
        <dbReference type="Proteomes" id="UP000054653"/>
    </source>
</evidence>
<dbReference type="EMBL" id="JYDI01006364">
    <property type="protein sequence ID" value="KRY03592.1"/>
    <property type="molecule type" value="Genomic_DNA"/>
</dbReference>
<accession>A0A0V0YU25</accession>
<sequence>MEKEDSKKPLKKSAIPRCTNTKQRITVECFILRCKKVASG</sequence>
<protein>
    <submittedName>
        <fullName evidence="1">Uncharacterized protein</fullName>
    </submittedName>
</protein>
<dbReference type="Proteomes" id="UP000054653">
    <property type="component" value="Unassembled WGS sequence"/>
</dbReference>
<reference evidence="1 2" key="1">
    <citation type="submission" date="2015-01" db="EMBL/GenBank/DDBJ databases">
        <title>Evolution of Trichinella species and genotypes.</title>
        <authorList>
            <person name="Korhonen P.K."/>
            <person name="Edoardo P."/>
            <person name="Giuseppe L.R."/>
            <person name="Gasser R.B."/>
        </authorList>
    </citation>
    <scope>NUCLEOTIDE SEQUENCE [LARGE SCALE GENOMIC DNA]</scope>
    <source>
        <strain evidence="1">ISS120</strain>
    </source>
</reference>
<proteinExistence type="predicted"/>